<evidence type="ECO:0000259" key="13">
    <source>
        <dbReference type="Pfam" id="PF05922"/>
    </source>
</evidence>
<dbReference type="PANTHER" id="PTHR10795">
    <property type="entry name" value="PROPROTEIN CONVERTASE SUBTILISIN/KEXIN"/>
    <property type="match status" value="1"/>
</dbReference>
<keyword evidence="6 9" id="KW-0720">Serine protease</keyword>
<dbReference type="GO" id="GO:0005576">
    <property type="term" value="C:extracellular region"/>
    <property type="evidence" value="ECO:0007669"/>
    <property type="project" value="UniProtKB-SubCell"/>
</dbReference>
<keyword evidence="15" id="KW-0560">Oxidoreductase</keyword>
<dbReference type="Gene3D" id="3.30.70.80">
    <property type="entry name" value="Peptidase S8 propeptide/proteinase inhibitor I9"/>
    <property type="match status" value="1"/>
</dbReference>
<evidence type="ECO:0000256" key="1">
    <source>
        <dbReference type="ARBA" id="ARBA00004613"/>
    </source>
</evidence>
<evidence type="ECO:0000256" key="2">
    <source>
        <dbReference type="ARBA" id="ARBA00011073"/>
    </source>
</evidence>
<reference evidence="15" key="1">
    <citation type="journal article" date="2013" name="J. Plant Res.">
        <title>Effect of fungi and light on seed germination of three Opuntia species from semiarid lands of central Mexico.</title>
        <authorList>
            <person name="Delgado-Sanchez P."/>
            <person name="Jimenez-Bremont J.F."/>
            <person name="Guerrero-Gonzalez Mde L."/>
            <person name="Flores J."/>
        </authorList>
    </citation>
    <scope>NUCLEOTIDE SEQUENCE</scope>
    <source>
        <tissue evidence="15">Cladode</tissue>
    </source>
</reference>
<keyword evidence="7" id="KW-0325">Glycoprotein</keyword>
<dbReference type="GO" id="GO:0004252">
    <property type="term" value="F:serine-type endopeptidase activity"/>
    <property type="evidence" value="ECO:0007669"/>
    <property type="project" value="UniProtKB-UniRule"/>
</dbReference>
<dbReference type="InterPro" id="IPR010259">
    <property type="entry name" value="S8pro/Inhibitor_I9"/>
</dbReference>
<dbReference type="PROSITE" id="PS51892">
    <property type="entry name" value="SUBTILASE"/>
    <property type="match status" value="1"/>
</dbReference>
<feature type="active site" description="Charge relay system" evidence="8 9">
    <location>
        <position position="260"/>
    </location>
</feature>
<dbReference type="PROSITE" id="PS00138">
    <property type="entry name" value="SUBTILASE_SER"/>
    <property type="match status" value="1"/>
</dbReference>
<dbReference type="InterPro" id="IPR023828">
    <property type="entry name" value="Peptidase_S8_Ser-AS"/>
</dbReference>
<evidence type="ECO:0000313" key="15">
    <source>
        <dbReference type="EMBL" id="MBA4629384.1"/>
    </source>
</evidence>
<evidence type="ECO:0000256" key="5">
    <source>
        <dbReference type="ARBA" id="ARBA00022801"/>
    </source>
</evidence>
<organism evidence="15">
    <name type="scientific">Opuntia streptacantha</name>
    <name type="common">Prickly pear cactus</name>
    <name type="synonym">Opuntia cardona</name>
    <dbReference type="NCBI Taxonomy" id="393608"/>
    <lineage>
        <taxon>Eukaryota</taxon>
        <taxon>Viridiplantae</taxon>
        <taxon>Streptophyta</taxon>
        <taxon>Embryophyta</taxon>
        <taxon>Tracheophyta</taxon>
        <taxon>Spermatophyta</taxon>
        <taxon>Magnoliopsida</taxon>
        <taxon>eudicotyledons</taxon>
        <taxon>Gunneridae</taxon>
        <taxon>Pentapetalae</taxon>
        <taxon>Caryophyllales</taxon>
        <taxon>Cactineae</taxon>
        <taxon>Cactaceae</taxon>
        <taxon>Opuntioideae</taxon>
        <taxon>Opuntia</taxon>
    </lineage>
</organism>
<evidence type="ECO:0000256" key="7">
    <source>
        <dbReference type="ARBA" id="ARBA00023180"/>
    </source>
</evidence>
<dbReference type="InterPro" id="IPR036852">
    <property type="entry name" value="Peptidase_S8/S53_dom_sf"/>
</dbReference>
<dbReference type="Pfam" id="PF05922">
    <property type="entry name" value="Inhibitor_I9"/>
    <property type="match status" value="1"/>
</dbReference>
<evidence type="ECO:0000256" key="3">
    <source>
        <dbReference type="ARBA" id="ARBA00022670"/>
    </source>
</evidence>
<dbReference type="InterPro" id="IPR045051">
    <property type="entry name" value="SBT"/>
</dbReference>
<feature type="active site" description="Charge relay system" evidence="8 9">
    <location>
        <position position="185"/>
    </location>
</feature>
<evidence type="ECO:0000256" key="11">
    <source>
        <dbReference type="SAM" id="SignalP"/>
    </source>
</evidence>
<feature type="signal peptide" evidence="11">
    <location>
        <begin position="1"/>
        <end position="26"/>
    </location>
</feature>
<evidence type="ECO:0000256" key="10">
    <source>
        <dbReference type="RuleBase" id="RU003355"/>
    </source>
</evidence>
<dbReference type="InterPro" id="IPR015500">
    <property type="entry name" value="Peptidase_S8_subtilisin-rel"/>
</dbReference>
<feature type="domain" description="Inhibitor I9" evidence="13">
    <location>
        <begin position="36"/>
        <end position="149"/>
    </location>
</feature>
<comment type="similarity">
    <text evidence="2 9 10">Belongs to the peptidase S8 family.</text>
</comment>
<dbReference type="InterPro" id="IPR037045">
    <property type="entry name" value="S8pro/Inhibitor_I9_sf"/>
</dbReference>
<dbReference type="InterPro" id="IPR041469">
    <property type="entry name" value="Subtilisin-like_FN3"/>
</dbReference>
<dbReference type="EC" id="1.3.1.74" evidence="15"/>
<dbReference type="CDD" id="cd02120">
    <property type="entry name" value="PA_subtilisin_like"/>
    <property type="match status" value="1"/>
</dbReference>
<keyword evidence="3 9" id="KW-0645">Protease</keyword>
<dbReference type="PROSITE" id="PS00136">
    <property type="entry name" value="SUBTILASE_ASP"/>
    <property type="match status" value="1"/>
</dbReference>
<dbReference type="SUPFAM" id="SSF52743">
    <property type="entry name" value="Subtilisin-like"/>
    <property type="match status" value="1"/>
</dbReference>
<evidence type="ECO:0000256" key="8">
    <source>
        <dbReference type="PIRSR" id="PIRSR615500-1"/>
    </source>
</evidence>
<dbReference type="FunFam" id="3.40.50.200:FF:000006">
    <property type="entry name" value="Subtilisin-like protease SBT1.5"/>
    <property type="match status" value="1"/>
</dbReference>
<dbReference type="CDD" id="cd04852">
    <property type="entry name" value="Peptidases_S8_3"/>
    <property type="match status" value="1"/>
</dbReference>
<dbReference type="GO" id="GO:0006508">
    <property type="term" value="P:proteolysis"/>
    <property type="evidence" value="ECO:0007669"/>
    <property type="project" value="UniProtKB-KW"/>
</dbReference>
<dbReference type="AlphaFoldDB" id="A0A7C9D2Z2"/>
<feature type="domain" description="Peptidase S8/S53" evidence="12">
    <location>
        <begin position="176"/>
        <end position="660"/>
    </location>
</feature>
<sequence length="844" mass="90098">MGKQSFMLQFLLLILASVGLVTRGFCQNRADEVTAVYIVTVKQAPSAHIYFDELNKKIGRSKNNPSSRLDTLHRLRFRNISRSDPHYSSYVARVHDSLLRKALRGEKYLKLYSYHYLINGFAVLVTTQQADKLSRRSEVANVVLDFSVRKDTTHTPQFLGLPQGAWPIEGGYDSAGEGIVIGFIDTGIDPTHPSFSDDADGNIYPVPQHFSGICEVTRDFPSGSCNRKLVGARHFAASAITRGIFNSTEDYASPFDGDGHGTHTASIASGNHGIPVVVAGHQFGNASGMAPRSHIAVYKALYKSFGGFAADVVAAIDQAAQDGVDIISLSITPNRRPPGVATFFNPIDMALLSAVKAGIFVVQAAGNTGPAPRSVSSFSPWIFTVGAAAHDRVYNNSITMGNNITISGAGLAPGTVRDYSMISATHALCNDTTATDDMYVGECQDASILNQDLVAGNLLICSYSVRFVLGVSTIKQALQTAKNLSAAGVIFYMDPFVIGFQLNPTPMDIPGIIIPSPDDSKVLIKYYNSSLVRDNSTKQIVKFGAVARISGGLTADYTYSAPKVMYYSARGPDPEDSSLDDSDVLKPNLVAPGNSIWGAWSSLGTDSVEFQGENFAMMSGTSMAAPHVAGLAALIKKKFPSFSPAAVASALSTTASLHDKNGGPIMAQRAYSNPDMNQSPATPFDMGSGFVNATAALDPGLIFYSSYDDYISFLCGINGSAAVVLNYTGLSCTNSTLTGADVNLPSITIAKLNQTRMVNRTVTNVGVNETFSVGWSAPYGVNVKVMPPHFFIAAGDKQVLTVFLNATTNNSVASYGRIGLFGDKGHIVNIPLSIVVKTYYNVSN</sequence>
<evidence type="ECO:0000259" key="12">
    <source>
        <dbReference type="Pfam" id="PF00082"/>
    </source>
</evidence>
<dbReference type="GO" id="GO:0032440">
    <property type="term" value="F:2-alkenal reductase [NAD(P)H] activity"/>
    <property type="evidence" value="ECO:0007669"/>
    <property type="project" value="UniProtKB-EC"/>
</dbReference>
<feature type="chain" id="PRO_5027738633" evidence="11">
    <location>
        <begin position="27"/>
        <end position="844"/>
    </location>
</feature>
<keyword evidence="4 11" id="KW-0732">Signal</keyword>
<proteinExistence type="inferred from homology"/>
<dbReference type="EMBL" id="GISG01069465">
    <property type="protein sequence ID" value="MBA4629384.1"/>
    <property type="molecule type" value="Transcribed_RNA"/>
</dbReference>
<dbReference type="PRINTS" id="PR00723">
    <property type="entry name" value="SUBTILISIN"/>
</dbReference>
<evidence type="ECO:0000259" key="14">
    <source>
        <dbReference type="Pfam" id="PF17766"/>
    </source>
</evidence>
<dbReference type="InterPro" id="IPR000209">
    <property type="entry name" value="Peptidase_S8/S53_dom"/>
</dbReference>
<protein>
    <submittedName>
        <fullName evidence="15">2-alkenal reductase (NAD(P)(+))</fullName>
        <ecNumber evidence="15">1.3.1.74</ecNumber>
    </submittedName>
</protein>
<evidence type="ECO:0000256" key="4">
    <source>
        <dbReference type="ARBA" id="ARBA00022729"/>
    </source>
</evidence>
<dbReference type="InterPro" id="IPR023827">
    <property type="entry name" value="Peptidase_S8_Asp-AS"/>
</dbReference>
<dbReference type="Gene3D" id="3.50.30.30">
    <property type="match status" value="1"/>
</dbReference>
<dbReference type="InterPro" id="IPR034197">
    <property type="entry name" value="Peptidases_S8_3"/>
</dbReference>
<dbReference type="Gene3D" id="3.40.50.200">
    <property type="entry name" value="Peptidase S8/S53 domain"/>
    <property type="match status" value="1"/>
</dbReference>
<reference evidence="15" key="2">
    <citation type="submission" date="2020-07" db="EMBL/GenBank/DDBJ databases">
        <authorList>
            <person name="Vera ALvarez R."/>
            <person name="Arias-Moreno D.M."/>
            <person name="Jimenez-Jacinto V."/>
            <person name="Jimenez-Bremont J.F."/>
            <person name="Swaminathan K."/>
            <person name="Moose S.P."/>
            <person name="Guerrero-Gonzalez M.L."/>
            <person name="Marino-Ramirez L."/>
            <person name="Landsman D."/>
            <person name="Rodriguez-Kessler M."/>
            <person name="Delgado-Sanchez P."/>
        </authorList>
    </citation>
    <scope>NUCLEOTIDE SEQUENCE</scope>
    <source>
        <tissue evidence="15">Cladode</tissue>
    </source>
</reference>
<dbReference type="Pfam" id="PF00082">
    <property type="entry name" value="Peptidase_S8"/>
    <property type="match status" value="1"/>
</dbReference>
<dbReference type="Gene3D" id="2.60.40.2310">
    <property type="match status" value="1"/>
</dbReference>
<comment type="subcellular location">
    <subcellularLocation>
        <location evidence="1">Secreted</location>
    </subcellularLocation>
</comment>
<evidence type="ECO:0000256" key="9">
    <source>
        <dbReference type="PROSITE-ProRule" id="PRU01240"/>
    </source>
</evidence>
<keyword evidence="5 9" id="KW-0378">Hydrolase</keyword>
<accession>A0A7C9D2Z2</accession>
<dbReference type="Pfam" id="PF17766">
    <property type="entry name" value="fn3_6"/>
    <property type="match status" value="1"/>
</dbReference>
<name>A0A7C9D2Z2_OPUST</name>
<feature type="active site" description="Charge relay system" evidence="8 9">
    <location>
        <position position="622"/>
    </location>
</feature>
<evidence type="ECO:0000256" key="6">
    <source>
        <dbReference type="ARBA" id="ARBA00022825"/>
    </source>
</evidence>
<feature type="domain" description="Subtilisin-like protease fibronectin type-III" evidence="14">
    <location>
        <begin position="741"/>
        <end position="834"/>
    </location>
</feature>